<evidence type="ECO:0008006" key="3">
    <source>
        <dbReference type="Google" id="ProtNLM"/>
    </source>
</evidence>
<protein>
    <recommendedName>
        <fullName evidence="3">Retrotransposon gag domain-containing protein</fullName>
    </recommendedName>
</protein>
<sequence length="147" mass="17446">MTRASTRHNSMDNRIKSTEALVGEILNQFDSLDSKYDQLCKEFSKRSDSTLHSPVNDDIGDRPHDFLIPGPMRPPLMKIEFPQFCDGDGPLGWIYKREHYLDYFAVPNNWKVCMASFHMENEELKWFRWLDCVHTHPNWEEFTRVFC</sequence>
<dbReference type="Proteomes" id="UP000507222">
    <property type="component" value="Unassembled WGS sequence"/>
</dbReference>
<evidence type="ECO:0000313" key="1">
    <source>
        <dbReference type="EMBL" id="CAB4263184.1"/>
    </source>
</evidence>
<accession>A0A6J5TH54</accession>
<organism evidence="1 2">
    <name type="scientific">Prunus armeniaca</name>
    <name type="common">Apricot</name>
    <name type="synonym">Armeniaca vulgaris</name>
    <dbReference type="NCBI Taxonomy" id="36596"/>
    <lineage>
        <taxon>Eukaryota</taxon>
        <taxon>Viridiplantae</taxon>
        <taxon>Streptophyta</taxon>
        <taxon>Embryophyta</taxon>
        <taxon>Tracheophyta</taxon>
        <taxon>Spermatophyta</taxon>
        <taxon>Magnoliopsida</taxon>
        <taxon>eudicotyledons</taxon>
        <taxon>Gunneridae</taxon>
        <taxon>Pentapetalae</taxon>
        <taxon>rosids</taxon>
        <taxon>fabids</taxon>
        <taxon>Rosales</taxon>
        <taxon>Rosaceae</taxon>
        <taxon>Amygdaloideae</taxon>
        <taxon>Amygdaleae</taxon>
        <taxon>Prunus</taxon>
    </lineage>
</organism>
<evidence type="ECO:0000313" key="2">
    <source>
        <dbReference type="Proteomes" id="UP000507222"/>
    </source>
</evidence>
<gene>
    <name evidence="1" type="ORF">CURHAP_LOCUS2989</name>
</gene>
<name>A0A6J5TH54_PRUAR</name>
<dbReference type="EMBL" id="CAEKDK010000001">
    <property type="protein sequence ID" value="CAB4263184.1"/>
    <property type="molecule type" value="Genomic_DNA"/>
</dbReference>
<reference evidence="1 2" key="1">
    <citation type="submission" date="2020-05" db="EMBL/GenBank/DDBJ databases">
        <authorList>
            <person name="Campoy J."/>
            <person name="Schneeberger K."/>
            <person name="Spophaly S."/>
        </authorList>
    </citation>
    <scope>NUCLEOTIDE SEQUENCE [LARGE SCALE GENOMIC DNA]</scope>
    <source>
        <strain evidence="1">PruArmRojPasFocal</strain>
    </source>
</reference>
<dbReference type="AlphaFoldDB" id="A0A6J5TH54"/>
<proteinExistence type="predicted"/>